<comment type="similarity">
    <text evidence="3">Belongs to the LpxC family.</text>
</comment>
<evidence type="ECO:0000256" key="4">
    <source>
        <dbReference type="ARBA" id="ARBA00012745"/>
    </source>
</evidence>
<dbReference type="InterPro" id="IPR011334">
    <property type="entry name" value="UDP-acyl_GlcNac_deAcase_C"/>
</dbReference>
<dbReference type="GO" id="GO:0016020">
    <property type="term" value="C:membrane"/>
    <property type="evidence" value="ECO:0007669"/>
    <property type="project" value="GOC"/>
</dbReference>
<dbReference type="GeneID" id="103493448"/>
<dbReference type="GO" id="GO:0103117">
    <property type="term" value="F:UDP-3-O-acyl-N-acetylglucosamine deacetylase activity"/>
    <property type="evidence" value="ECO:0007669"/>
    <property type="project" value="UniProtKB-EC"/>
</dbReference>
<evidence type="ECO:0000313" key="13">
    <source>
        <dbReference type="Proteomes" id="UP001652600"/>
    </source>
</evidence>
<evidence type="ECO:0000256" key="2">
    <source>
        <dbReference type="ARBA" id="ARBA00005002"/>
    </source>
</evidence>
<dbReference type="UniPathway" id="UPA00359">
    <property type="reaction ID" value="UER00478"/>
</dbReference>
<dbReference type="FunCoup" id="A0A1S3BUJ5">
    <property type="interactions" value="3"/>
</dbReference>
<organism evidence="13 14">
    <name type="scientific">Cucumis melo</name>
    <name type="common">Muskmelon</name>
    <dbReference type="NCBI Taxonomy" id="3656"/>
    <lineage>
        <taxon>Eukaryota</taxon>
        <taxon>Viridiplantae</taxon>
        <taxon>Streptophyta</taxon>
        <taxon>Embryophyta</taxon>
        <taxon>Tracheophyta</taxon>
        <taxon>Spermatophyta</taxon>
        <taxon>Magnoliopsida</taxon>
        <taxon>eudicotyledons</taxon>
        <taxon>Gunneridae</taxon>
        <taxon>Pentapetalae</taxon>
        <taxon>rosids</taxon>
        <taxon>fabids</taxon>
        <taxon>Cucurbitales</taxon>
        <taxon>Cucurbitaceae</taxon>
        <taxon>Benincaseae</taxon>
        <taxon>Cucumis</taxon>
    </lineage>
</organism>
<protein>
    <recommendedName>
        <fullName evidence="4">UDP-3-O-acyl-N-acetylglucosamine deacetylase</fullName>
        <ecNumber evidence="4">3.5.1.108</ecNumber>
    </recommendedName>
</protein>
<dbReference type="eggNOG" id="ENOG502QT9Y">
    <property type="taxonomic scope" value="Eukaryota"/>
</dbReference>
<name>A0A1S3BUJ5_CUCME</name>
<comment type="cofactor">
    <cofactor evidence="1">
        <name>Zn(2+)</name>
        <dbReference type="ChEBI" id="CHEBI:29105"/>
    </cofactor>
</comment>
<evidence type="ECO:0000256" key="10">
    <source>
        <dbReference type="ARBA" id="ARBA00023098"/>
    </source>
</evidence>
<keyword evidence="13" id="KW-1185">Reference proteome</keyword>
<dbReference type="NCBIfam" id="TIGR00325">
    <property type="entry name" value="lpxC"/>
    <property type="match status" value="1"/>
</dbReference>
<gene>
    <name evidence="14" type="primary">LOC103493448</name>
</gene>
<evidence type="ECO:0000313" key="14">
    <source>
        <dbReference type="RefSeq" id="XP_008452401.2"/>
    </source>
</evidence>
<dbReference type="GO" id="GO:0005739">
    <property type="term" value="C:mitochondrion"/>
    <property type="evidence" value="ECO:0007669"/>
    <property type="project" value="UniProtKB-ARBA"/>
</dbReference>
<dbReference type="InParanoid" id="A0A1S3BUJ5"/>
<evidence type="ECO:0000256" key="5">
    <source>
        <dbReference type="ARBA" id="ARBA00022516"/>
    </source>
</evidence>
<dbReference type="PANTHER" id="PTHR33694:SF1">
    <property type="entry name" value="UDP-3-O-ACYL-N-ACETYLGLUCOSAMINE DEACETYLASE 1, MITOCHONDRIAL-RELATED"/>
    <property type="match status" value="1"/>
</dbReference>
<dbReference type="InterPro" id="IPR020568">
    <property type="entry name" value="Ribosomal_Su5_D2-typ_SF"/>
</dbReference>
<proteinExistence type="inferred from homology"/>
<evidence type="ECO:0000256" key="6">
    <source>
        <dbReference type="ARBA" id="ARBA00022556"/>
    </source>
</evidence>
<dbReference type="InterPro" id="IPR015870">
    <property type="entry name" value="UDP-acyl_N-AcGlcN_deAcase_N"/>
</dbReference>
<dbReference type="EC" id="3.5.1.108" evidence="4"/>
<evidence type="ECO:0000256" key="3">
    <source>
        <dbReference type="ARBA" id="ARBA00006170"/>
    </source>
</evidence>
<evidence type="ECO:0000256" key="9">
    <source>
        <dbReference type="ARBA" id="ARBA00022833"/>
    </source>
</evidence>
<keyword evidence="5" id="KW-0444">Lipid biosynthesis</keyword>
<evidence type="ECO:0000256" key="7">
    <source>
        <dbReference type="ARBA" id="ARBA00022723"/>
    </source>
</evidence>
<keyword evidence="8" id="KW-0378">Hydrolase</keyword>
<accession>A0A1S3BUJ5</accession>
<keyword evidence="7" id="KW-0479">Metal-binding</keyword>
<evidence type="ECO:0000256" key="1">
    <source>
        <dbReference type="ARBA" id="ARBA00001947"/>
    </source>
</evidence>
<keyword evidence="6" id="KW-0441">Lipid A biosynthesis</keyword>
<comment type="pathway">
    <text evidence="2">Glycolipid biosynthesis; lipid IV(A) biosynthesis; lipid IV(A) from (3R)-3-hydroxytetradecanoyl-[acyl-carrier-protein] and UDP-N-acetyl-alpha-D-glucosamine: step 2/6.</text>
</comment>
<dbReference type="InterPro" id="IPR004463">
    <property type="entry name" value="UDP-acyl_GlcNac_deAcase"/>
</dbReference>
<evidence type="ECO:0000256" key="11">
    <source>
        <dbReference type="ARBA" id="ARBA00024535"/>
    </source>
</evidence>
<dbReference type="RefSeq" id="XP_008452401.2">
    <property type="nucleotide sequence ID" value="XM_008454179.3"/>
</dbReference>
<dbReference type="SUPFAM" id="SSF54211">
    <property type="entry name" value="Ribosomal protein S5 domain 2-like"/>
    <property type="match status" value="2"/>
</dbReference>
<dbReference type="Proteomes" id="UP001652600">
    <property type="component" value="Chromosome 10"/>
</dbReference>
<dbReference type="GO" id="GO:0009245">
    <property type="term" value="P:lipid A biosynthetic process"/>
    <property type="evidence" value="ECO:0007669"/>
    <property type="project" value="UniProtKB-KW"/>
</dbReference>
<keyword evidence="9" id="KW-0862">Zinc</keyword>
<dbReference type="AlphaFoldDB" id="A0A1S3BUJ5"/>
<keyword evidence="10" id="KW-0443">Lipid metabolism</keyword>
<reference evidence="14" key="1">
    <citation type="submission" date="2025-08" db="UniProtKB">
        <authorList>
            <consortium name="RefSeq"/>
        </authorList>
    </citation>
    <scope>IDENTIFICATION</scope>
    <source>
        <tissue evidence="14">Stem</tissue>
    </source>
</reference>
<evidence type="ECO:0000256" key="8">
    <source>
        <dbReference type="ARBA" id="ARBA00022801"/>
    </source>
</evidence>
<dbReference type="Gene3D" id="3.30.230.20">
    <property type="entry name" value="lpxc deacetylase, domain 1"/>
    <property type="match status" value="1"/>
</dbReference>
<dbReference type="GO" id="GO:0046872">
    <property type="term" value="F:metal ion binding"/>
    <property type="evidence" value="ECO:0007669"/>
    <property type="project" value="UniProtKB-KW"/>
</dbReference>
<dbReference type="Pfam" id="PF03331">
    <property type="entry name" value="LpxC"/>
    <property type="match status" value="1"/>
</dbReference>
<evidence type="ECO:0000256" key="12">
    <source>
        <dbReference type="ARBA" id="ARBA00024987"/>
    </source>
</evidence>
<sequence length="327" mass="36210">MIIPTAFHALKSSRSISWSPTGRLQQTLAGCLELSGISLHSGKVSKVKLCPEFAGRGRYFDFKSNFIPASIDYAEDSPLCTTLSKDGFKIRTVEHLLSAMEAMGVDNCRIEITNEDAKDSEVEVPIFDGSAGKWVDAIEEIGLKLAIDQCGNFCEKMAPHVNQPVHVWRNDCFLIAFPATAVRITYGINFPQVPEIGCQWFFTAPLDNKFYAEQIAPSRTFCIYEEVGVEQMRNMGLIKGGSIENALVCSVSKGWINPPLRFHDEPCRHKVLDLIGDLSLFARLGSQGIPVAHLVVYKDIDQIAGFILMQGGHATHANFVRCLLENI</sequence>
<comment type="catalytic activity">
    <reaction evidence="11">
        <text>a UDP-3-O-[(3R)-3-hydroxyacyl]-N-acetyl-alpha-D-glucosamine + H2O = a UDP-3-O-[(3R)-3-hydroxyacyl]-alpha-D-glucosamine + acetate</text>
        <dbReference type="Rhea" id="RHEA:67816"/>
        <dbReference type="ChEBI" id="CHEBI:15377"/>
        <dbReference type="ChEBI" id="CHEBI:30089"/>
        <dbReference type="ChEBI" id="CHEBI:137740"/>
        <dbReference type="ChEBI" id="CHEBI:173225"/>
        <dbReference type="EC" id="3.5.1.108"/>
    </reaction>
</comment>
<dbReference type="PANTHER" id="PTHR33694">
    <property type="entry name" value="UDP-3-O-ACYL-N-ACETYLGLUCOSAMINE DEACETYLASE 1, MITOCHONDRIAL-RELATED"/>
    <property type="match status" value="1"/>
</dbReference>
<dbReference type="GO" id="GO:2001289">
    <property type="term" value="P:lipid X metabolic process"/>
    <property type="evidence" value="ECO:0007669"/>
    <property type="project" value="UniProtKB-ARBA"/>
</dbReference>
<dbReference type="KEGG" id="cmo:103493448"/>
<dbReference type="Gene3D" id="3.30.1700.10">
    <property type="entry name" value="lpxc deacetylase, domain 2"/>
    <property type="match status" value="1"/>
</dbReference>
<comment type="function">
    <text evidence="12">Involved in the biosynthesis of lipid A, a phosphorylated glycolipid that in bacteria anchors the lipopolysaccharide to the outer membrane of the cell. Lipid A-like molecules in plants may serve as structural components of the outer membranes of mitochondria and/or chloroplasts, or may be involved in signal transduction or plant defense responses.</text>
</comment>